<feature type="compositionally biased region" description="Basic residues" evidence="6">
    <location>
        <begin position="531"/>
        <end position="549"/>
    </location>
</feature>
<feature type="region of interest" description="Disordered" evidence="6">
    <location>
        <begin position="479"/>
        <end position="507"/>
    </location>
</feature>
<keyword evidence="3" id="KW-0067">ATP-binding</keyword>
<dbReference type="SUPFAM" id="SSF57997">
    <property type="entry name" value="Tropomyosin"/>
    <property type="match status" value="1"/>
</dbReference>
<evidence type="ECO:0000256" key="2">
    <source>
        <dbReference type="ARBA" id="ARBA00022741"/>
    </source>
</evidence>
<organism evidence="8 9">
    <name type="scientific">Astrephomene gubernaculifera</name>
    <dbReference type="NCBI Taxonomy" id="47775"/>
    <lineage>
        <taxon>Eukaryota</taxon>
        <taxon>Viridiplantae</taxon>
        <taxon>Chlorophyta</taxon>
        <taxon>core chlorophytes</taxon>
        <taxon>Chlorophyceae</taxon>
        <taxon>CS clade</taxon>
        <taxon>Chlamydomonadales</taxon>
        <taxon>Astrephomenaceae</taxon>
        <taxon>Astrephomene</taxon>
    </lineage>
</organism>
<dbReference type="Gene3D" id="3.40.50.300">
    <property type="entry name" value="P-loop containing nucleotide triphosphate hydrolases"/>
    <property type="match status" value="1"/>
</dbReference>
<dbReference type="InterPro" id="IPR003395">
    <property type="entry name" value="RecF/RecN/SMC_N"/>
</dbReference>
<evidence type="ECO:0000256" key="1">
    <source>
        <dbReference type="ARBA" id="ARBA00004123"/>
    </source>
</evidence>
<dbReference type="PANTHER" id="PTHR18937:SF172">
    <property type="entry name" value="STRUCTURAL MAINTENANCE OF CHROMOSOMES PROTEIN"/>
    <property type="match status" value="1"/>
</dbReference>
<dbReference type="SUPFAM" id="SSF52540">
    <property type="entry name" value="P-loop containing nucleoside triphosphate hydrolases"/>
    <property type="match status" value="1"/>
</dbReference>
<evidence type="ECO:0000313" key="8">
    <source>
        <dbReference type="EMBL" id="GFR46361.1"/>
    </source>
</evidence>
<dbReference type="GO" id="GO:0007076">
    <property type="term" value="P:mitotic chromosome condensation"/>
    <property type="evidence" value="ECO:0007669"/>
    <property type="project" value="TreeGrafter"/>
</dbReference>
<reference evidence="8 9" key="1">
    <citation type="journal article" date="2021" name="Sci. Rep.">
        <title>Genome sequencing of the multicellular alga Astrephomene provides insights into convergent evolution of germ-soma differentiation.</title>
        <authorList>
            <person name="Yamashita S."/>
            <person name="Yamamoto K."/>
            <person name="Matsuzaki R."/>
            <person name="Suzuki S."/>
            <person name="Yamaguchi H."/>
            <person name="Hirooka S."/>
            <person name="Minakuchi Y."/>
            <person name="Miyagishima S."/>
            <person name="Kawachi M."/>
            <person name="Toyoda A."/>
            <person name="Nozaki H."/>
        </authorList>
    </citation>
    <scope>NUCLEOTIDE SEQUENCE [LARGE SCALE GENOMIC DNA]</scope>
    <source>
        <strain evidence="8 9">NIES-4017</strain>
    </source>
</reference>
<keyword evidence="4" id="KW-0539">Nucleus</keyword>
<feature type="compositionally biased region" description="Basic and acidic residues" evidence="6">
    <location>
        <begin position="479"/>
        <end position="490"/>
    </location>
</feature>
<dbReference type="GO" id="GO:0005524">
    <property type="term" value="F:ATP binding"/>
    <property type="evidence" value="ECO:0007669"/>
    <property type="project" value="UniProtKB-KW"/>
</dbReference>
<dbReference type="PANTHER" id="PTHR18937">
    <property type="entry name" value="STRUCTURAL MAINTENANCE OF CHROMOSOMES SMC FAMILY MEMBER"/>
    <property type="match status" value="1"/>
</dbReference>
<dbReference type="FunFam" id="3.40.50.300:FF:000585">
    <property type="entry name" value="Structural maintenance of chromosomes 4"/>
    <property type="match status" value="1"/>
</dbReference>
<feature type="region of interest" description="Disordered" evidence="6">
    <location>
        <begin position="525"/>
        <end position="606"/>
    </location>
</feature>
<dbReference type="GO" id="GO:0000796">
    <property type="term" value="C:condensin complex"/>
    <property type="evidence" value="ECO:0007669"/>
    <property type="project" value="TreeGrafter"/>
</dbReference>
<name>A0AAD3DQU8_9CHLO</name>
<evidence type="ECO:0000259" key="7">
    <source>
        <dbReference type="Pfam" id="PF02463"/>
    </source>
</evidence>
<proteinExistence type="predicted"/>
<feature type="compositionally biased region" description="Gly residues" evidence="6">
    <location>
        <begin position="561"/>
        <end position="573"/>
    </location>
</feature>
<keyword evidence="2" id="KW-0547">Nucleotide-binding</keyword>
<feature type="compositionally biased region" description="Basic and acidic residues" evidence="6">
    <location>
        <begin position="498"/>
        <end position="507"/>
    </location>
</feature>
<sequence>MANSGAHAPSQRLMIREMILENFKSYAGEQRVGPFHKSFSAVVGPNGSGKSNVIDAMLFVFGRRAKQLRFNKVSELIHNSQNHRNLDYARVTVRFQEIIDQAGDGYELVPDSEFSVARTAQRNNESHYYINNRKVSTKEVTDLLKAKGIDLDNNRFLILQGEVEQISMMKPKAEDKNDTGLLEYLEDIIGTDKYVQPIEEASKKLEEINEKRQTMVARLKVSEKEKDGLQGKAEEAQQFLDKQAEMLRLRINVTHLLAMKVQANLATAEANTGELKAKLAHERAKFKEQEKELTAAEKKYRAATKAHEQVVKSIDAATEAFKEMERKDAQNTETLKALRTKQKKLTDKQAADKKQLETLEKERKECEAAGPQLAAQVQSLTADLAAAEAALEEMQETARGEVEGLRQQLAGVRKELAPWERKMGEVQARISVSEREMELLQRQGNEAKKRLEKATKDLEEARSAAAGKEQRIKELEASLEQRKRDAEGHKQALAAAQAEERKAEEELGAVRERVVQLRADLQASQGQSGVMRHRCQVRRRRLHRHRRAGQRGGGDHQRRAAGGGAPAAHGGGVRHLPHSGGAAAVGAEGDGEGGHAGGLPPPVRPD</sequence>
<dbReference type="Proteomes" id="UP001054857">
    <property type="component" value="Unassembled WGS sequence"/>
</dbReference>
<feature type="coiled-coil region" evidence="5">
    <location>
        <begin position="279"/>
        <end position="306"/>
    </location>
</feature>
<keyword evidence="9" id="KW-1185">Reference proteome</keyword>
<evidence type="ECO:0000256" key="5">
    <source>
        <dbReference type="SAM" id="Coils"/>
    </source>
</evidence>
<dbReference type="Gene3D" id="1.10.287.1490">
    <property type="match status" value="1"/>
</dbReference>
<keyword evidence="5" id="KW-0175">Coiled coil</keyword>
<protein>
    <recommendedName>
        <fullName evidence="7">RecF/RecN/SMC N-terminal domain-containing protein</fullName>
    </recommendedName>
</protein>
<dbReference type="Pfam" id="PF02463">
    <property type="entry name" value="SMC_N"/>
    <property type="match status" value="1"/>
</dbReference>
<dbReference type="AlphaFoldDB" id="A0AAD3DQU8"/>
<evidence type="ECO:0000256" key="3">
    <source>
        <dbReference type="ARBA" id="ARBA00022840"/>
    </source>
</evidence>
<feature type="domain" description="RecF/RecN/SMC N-terminal" evidence="7">
    <location>
        <begin position="14"/>
        <end position="337"/>
    </location>
</feature>
<evidence type="ECO:0000313" key="9">
    <source>
        <dbReference type="Proteomes" id="UP001054857"/>
    </source>
</evidence>
<gene>
    <name evidence="8" type="ORF">Agub_g7941</name>
</gene>
<dbReference type="InterPro" id="IPR027417">
    <property type="entry name" value="P-loop_NTPase"/>
</dbReference>
<comment type="caution">
    <text evidence="8">The sequence shown here is derived from an EMBL/GenBank/DDBJ whole genome shotgun (WGS) entry which is preliminary data.</text>
</comment>
<accession>A0AAD3DQU8</accession>
<dbReference type="EMBL" id="BMAR01000014">
    <property type="protein sequence ID" value="GFR46361.1"/>
    <property type="molecule type" value="Genomic_DNA"/>
</dbReference>
<feature type="coiled-coil region" evidence="5">
    <location>
        <begin position="198"/>
        <end position="225"/>
    </location>
</feature>
<evidence type="ECO:0000256" key="6">
    <source>
        <dbReference type="SAM" id="MobiDB-lite"/>
    </source>
</evidence>
<dbReference type="GO" id="GO:0005634">
    <property type="term" value="C:nucleus"/>
    <property type="evidence" value="ECO:0007669"/>
    <property type="project" value="UniProtKB-SubCell"/>
</dbReference>
<comment type="subcellular location">
    <subcellularLocation>
        <location evidence="1">Nucleus</location>
    </subcellularLocation>
</comment>
<evidence type="ECO:0000256" key="4">
    <source>
        <dbReference type="ARBA" id="ARBA00023242"/>
    </source>
</evidence>